<dbReference type="PANTHER" id="PTHR35093">
    <property type="entry name" value="OUTER MEMBRANE PROTEIN NMB0088-RELATED"/>
    <property type="match status" value="1"/>
</dbReference>
<evidence type="ECO:0000256" key="6">
    <source>
        <dbReference type="ARBA" id="ARBA00023136"/>
    </source>
</evidence>
<keyword evidence="10" id="KW-1185">Reference proteome</keyword>
<evidence type="ECO:0000256" key="4">
    <source>
        <dbReference type="ARBA" id="ARBA00022692"/>
    </source>
</evidence>
<sequence>MTRNPSPRKRALALGALAAVSLGLFSESAGAAGLYLSERGVRPLGRGGAFVAGADDLGSVVYNPAGLYDAGMSVLFDASYVHFSSEYTRSTIVRQTDPNTGATVNERVQTFDPVRGSAPFLPIPTLGFSFVPHDQWVVGVGLWAPYVGIATYPETSNGQPAPQRYSLLSLEGSVLAVGGAYAAYAPTPNLRIGAGIEVLAGTFRSTVVFSGCVPDRFFCAPEQPSWDVLAELAVGPIIAPSANAGVIYIPHPKVRVGLSGHLPFWVRSSGTIRTRLPSAAPFATARQEGEDADVAFELPWNVRLGVEARPNDKLRAELAVAYEDWGVHDSIRVNPNGVALKNVVGFPETYLLPPVNLPRNFRGAFSAQVGGEYAIPVGKMQLDVRAGLRFETSAVPNEYVSVLTIDSNKLTPSVGAGLHVGPFRFDLVVAHAIMFSQDVDPREAKIPQVSPLVANPAPQPNIINGGTYAANATIVGLGAMYTFGKAAPAKPKPEPEGSGT</sequence>
<evidence type="ECO:0000256" key="5">
    <source>
        <dbReference type="ARBA" id="ARBA00022729"/>
    </source>
</evidence>
<name>A0A4U1JA67_9BACT</name>
<dbReference type="GO" id="GO:0015483">
    <property type="term" value="F:long-chain fatty acid transporting porin activity"/>
    <property type="evidence" value="ECO:0007669"/>
    <property type="project" value="TreeGrafter"/>
</dbReference>
<gene>
    <name evidence="9" type="ORF">E8A74_21620</name>
</gene>
<evidence type="ECO:0000256" key="7">
    <source>
        <dbReference type="ARBA" id="ARBA00023237"/>
    </source>
</evidence>
<keyword evidence="6" id="KW-0472">Membrane</keyword>
<dbReference type="SUPFAM" id="SSF56935">
    <property type="entry name" value="Porins"/>
    <property type="match status" value="1"/>
</dbReference>
<evidence type="ECO:0000313" key="10">
    <source>
        <dbReference type="Proteomes" id="UP000309215"/>
    </source>
</evidence>
<dbReference type="InterPro" id="IPR005017">
    <property type="entry name" value="OMPP1/FadL/TodX"/>
</dbReference>
<evidence type="ECO:0000256" key="3">
    <source>
        <dbReference type="ARBA" id="ARBA00022452"/>
    </source>
</evidence>
<dbReference type="EMBL" id="SSMQ01000022">
    <property type="protein sequence ID" value="TKD05144.1"/>
    <property type="molecule type" value="Genomic_DNA"/>
</dbReference>
<dbReference type="AlphaFoldDB" id="A0A4U1JA67"/>
<dbReference type="RefSeq" id="WP_136930951.1">
    <property type="nucleotide sequence ID" value="NZ_SSMQ01000022.1"/>
</dbReference>
<proteinExistence type="inferred from homology"/>
<dbReference type="PANTHER" id="PTHR35093:SF8">
    <property type="entry name" value="OUTER MEMBRANE PROTEIN NMB0088-RELATED"/>
    <property type="match status" value="1"/>
</dbReference>
<comment type="similarity">
    <text evidence="2">Belongs to the OmpP1/FadL family.</text>
</comment>
<keyword evidence="4" id="KW-0812">Transmembrane</keyword>
<evidence type="ECO:0000313" key="9">
    <source>
        <dbReference type="EMBL" id="TKD05144.1"/>
    </source>
</evidence>
<feature type="chain" id="PRO_5020931414" description="Long-chain fatty acid transporter" evidence="8">
    <location>
        <begin position="32"/>
        <end position="500"/>
    </location>
</feature>
<evidence type="ECO:0008006" key="11">
    <source>
        <dbReference type="Google" id="ProtNLM"/>
    </source>
</evidence>
<dbReference type="Proteomes" id="UP000309215">
    <property type="component" value="Unassembled WGS sequence"/>
</dbReference>
<evidence type="ECO:0000256" key="1">
    <source>
        <dbReference type="ARBA" id="ARBA00004571"/>
    </source>
</evidence>
<keyword evidence="5 8" id="KW-0732">Signal</keyword>
<protein>
    <recommendedName>
        <fullName evidence="11">Long-chain fatty acid transporter</fullName>
    </recommendedName>
</protein>
<evidence type="ECO:0000256" key="8">
    <source>
        <dbReference type="SAM" id="SignalP"/>
    </source>
</evidence>
<keyword evidence="7" id="KW-0998">Cell outer membrane</keyword>
<comment type="caution">
    <text evidence="9">The sequence shown here is derived from an EMBL/GenBank/DDBJ whole genome shotgun (WGS) entry which is preliminary data.</text>
</comment>
<comment type="subcellular location">
    <subcellularLocation>
        <location evidence="1">Cell outer membrane</location>
        <topology evidence="1">Multi-pass membrane protein</topology>
    </subcellularLocation>
</comment>
<dbReference type="GO" id="GO:0009279">
    <property type="term" value="C:cell outer membrane"/>
    <property type="evidence" value="ECO:0007669"/>
    <property type="project" value="UniProtKB-SubCell"/>
</dbReference>
<keyword evidence="3" id="KW-1134">Transmembrane beta strand</keyword>
<accession>A0A4U1JA67</accession>
<organism evidence="9 10">
    <name type="scientific">Polyangium fumosum</name>
    <dbReference type="NCBI Taxonomy" id="889272"/>
    <lineage>
        <taxon>Bacteria</taxon>
        <taxon>Pseudomonadati</taxon>
        <taxon>Myxococcota</taxon>
        <taxon>Polyangia</taxon>
        <taxon>Polyangiales</taxon>
        <taxon>Polyangiaceae</taxon>
        <taxon>Polyangium</taxon>
    </lineage>
</organism>
<reference evidence="9 10" key="1">
    <citation type="submission" date="2019-04" db="EMBL/GenBank/DDBJ databases">
        <authorList>
            <person name="Li Y."/>
            <person name="Wang J."/>
        </authorList>
    </citation>
    <scope>NUCLEOTIDE SEQUENCE [LARGE SCALE GENOMIC DNA]</scope>
    <source>
        <strain evidence="9 10">DSM 14668</strain>
    </source>
</reference>
<evidence type="ECO:0000256" key="2">
    <source>
        <dbReference type="ARBA" id="ARBA00008163"/>
    </source>
</evidence>
<dbReference type="Pfam" id="PF03349">
    <property type="entry name" value="Toluene_X"/>
    <property type="match status" value="1"/>
</dbReference>
<dbReference type="Gene3D" id="2.40.160.60">
    <property type="entry name" value="Outer membrane protein transport protein (OMPP1/FadL/TodX)"/>
    <property type="match status" value="1"/>
</dbReference>
<dbReference type="OrthoDB" id="5485493at2"/>
<feature type="signal peptide" evidence="8">
    <location>
        <begin position="1"/>
        <end position="31"/>
    </location>
</feature>